<feature type="region of interest" description="Disordered" evidence="1">
    <location>
        <begin position="842"/>
        <end position="867"/>
    </location>
</feature>
<feature type="compositionally biased region" description="Basic and acidic residues" evidence="1">
    <location>
        <begin position="715"/>
        <end position="733"/>
    </location>
</feature>
<evidence type="ECO:0000313" key="3">
    <source>
        <dbReference type="Proteomes" id="UP001200034"/>
    </source>
</evidence>
<comment type="caution">
    <text evidence="2">The sequence shown here is derived from an EMBL/GenBank/DDBJ whole genome shotgun (WGS) entry which is preliminary data.</text>
</comment>
<dbReference type="PANTHER" id="PTHR21696:SF2">
    <property type="entry name" value="PROTEIN UNC-79 HOMOLOG"/>
    <property type="match status" value="1"/>
</dbReference>
<dbReference type="PANTHER" id="PTHR21696">
    <property type="entry name" value="PROTEIN UNC-79 HOMOLOG"/>
    <property type="match status" value="1"/>
</dbReference>
<gene>
    <name evidence="2" type="ORF">KR093_003799</name>
</gene>
<protein>
    <recommendedName>
        <fullName evidence="4">Protein unc-79 homolog</fullName>
    </recommendedName>
</protein>
<evidence type="ECO:0008006" key="4">
    <source>
        <dbReference type="Google" id="ProtNLM"/>
    </source>
</evidence>
<accession>A0AAD4JTF9</accession>
<dbReference type="EMBL" id="JAJJHW010003409">
    <property type="protein sequence ID" value="KAH8359002.1"/>
    <property type="molecule type" value="Genomic_DNA"/>
</dbReference>
<evidence type="ECO:0000313" key="2">
    <source>
        <dbReference type="EMBL" id="KAH8359002.1"/>
    </source>
</evidence>
<evidence type="ECO:0000256" key="1">
    <source>
        <dbReference type="SAM" id="MobiDB-lite"/>
    </source>
</evidence>
<feature type="region of interest" description="Disordered" evidence="1">
    <location>
        <begin position="426"/>
        <end position="466"/>
    </location>
</feature>
<organism evidence="2 3">
    <name type="scientific">Drosophila rubida</name>
    <dbReference type="NCBI Taxonomy" id="30044"/>
    <lineage>
        <taxon>Eukaryota</taxon>
        <taxon>Metazoa</taxon>
        <taxon>Ecdysozoa</taxon>
        <taxon>Arthropoda</taxon>
        <taxon>Hexapoda</taxon>
        <taxon>Insecta</taxon>
        <taxon>Pterygota</taxon>
        <taxon>Neoptera</taxon>
        <taxon>Endopterygota</taxon>
        <taxon>Diptera</taxon>
        <taxon>Brachycera</taxon>
        <taxon>Muscomorpha</taxon>
        <taxon>Ephydroidea</taxon>
        <taxon>Drosophilidae</taxon>
        <taxon>Drosophila</taxon>
    </lineage>
</organism>
<sequence length="1328" mass="145407">MDSTPLRSEVGLQTALATAFCHLIASMDDINVYVAQRATLYIGTIHDTAIRSLLFCLESQFDLFIVDRPVVLQSVYQLHNSLSDRKMLGWEFFLNRFDTLFVEAQINLEKCGDISYLRDLRNSDNGSEALSAKILKAREALSQSDTSGSMAKTLSASFGTKWPYKRTMSAPASMAPRQDSKFAVPEKEKIYSRQVSAPILKRKTSRFGLDGHIHSLGGLNDDNLIGLLSRITELEESDRETIHLLVFMLMQFMSRTDQAFPSEDKPITRTQNIVLKHLFLLLGHNQIDKTFHTTPDALRVSAVFNAFLANLPQVLDQNHLIGGLILPSVMQIILYAPNPTHTSGESYQNIVFNYSLWHLEQYPRRNWLFTLLVVLYKYSYTQPPLSGYVISAIRMIMNSLRGHFHHCRRIPTTTILDIQAVGGAARSRDVSQPSLGTDPDDKEASPPASPMFPSEGTSAASKSKGQNVAFTPKLQHAFRKYNDSSLDADETESELVAIPESDLSDSTLHGSSAPGSFDDTIHFEDILPTKMESLRNRRTVEYTEEKASKSLKSMITTKTGDTYTTKIKGSTSESVSTTVVTTHTRHSLQEGVRMIVTPLVGPETTETAIVSPPVDVHRAVTVRNKSLENAAASTSKMFAAIATNHLKALGALQDMPAASTTVAVSSKPGSSSGSGSRSTNGGTAAAAPAAAAAKPIGRHKTIVECSAGTSSSSADEARREKKSQTKSLRRTDKSYGSPDSPLSKMSVMPNPRDEADAGLLPPPKSIAALEIPTPERLLPIGTQDTVATLVERVRDGLNLPDISHLKQDSLDVSESTKDDVTASSRNNSPRRLIKQVALESPPNANAAAGAATAEAQSQAAAQSQPQPDLHTSILKNVTQDLKQTPAERQTNATGAPVTTNSIKRPRQKLAPFNVDTNAIPDIRSRYAGSWPPPPFQPAEEHDEEGDEATDMPNGHTAHAANHAPRGSSRRVGDYTIVERCSDCGAVIEEYTDEEIGILIVILGTFIHREPAMAAPFLPEVLTITSRICLSGTHAWQGENGLPLASSAQAVALQFIRCVLHQLAPNGIFLQVFQTQMKIKIRHNHFRSIAKALQDFQDLNATSPIYMVCESLTSKKALPIDQLPVIFRNMAEYLQCVPAEAGVGLAVWSQAMQAMESLLRQVIVIMPSLSNAEYMLELIAATLRLNCVPKTLLDPYSKIMAYCVQHTNLEYQILYDLCTLNTRSFNKDRDKNLLCRQMIFEFVQALKFKSNIPDHNLLMIIGFVLLDAGGTLPPGALSGLPDAAPVLTTNAADCLRTYINDVIDFLADFHTLSKIKVSRLLTCIQSLGK</sequence>
<keyword evidence="3" id="KW-1185">Reference proteome</keyword>
<proteinExistence type="predicted"/>
<feature type="region of interest" description="Disordered" evidence="1">
    <location>
        <begin position="809"/>
        <end position="830"/>
    </location>
</feature>
<feature type="compositionally biased region" description="Acidic residues" evidence="1">
    <location>
        <begin position="940"/>
        <end position="949"/>
    </location>
</feature>
<feature type="compositionally biased region" description="Polar residues" evidence="1">
    <location>
        <begin position="455"/>
        <end position="466"/>
    </location>
</feature>
<feature type="compositionally biased region" description="Polar residues" evidence="1">
    <location>
        <begin position="884"/>
        <end position="902"/>
    </location>
</feature>
<feature type="compositionally biased region" description="Basic and acidic residues" evidence="1">
    <location>
        <begin position="809"/>
        <end position="820"/>
    </location>
</feature>
<dbReference type="Proteomes" id="UP001200034">
    <property type="component" value="Unassembled WGS sequence"/>
</dbReference>
<feature type="compositionally biased region" description="Low complexity" evidence="1">
    <location>
        <begin position="663"/>
        <end position="693"/>
    </location>
</feature>
<feature type="region of interest" description="Disordered" evidence="1">
    <location>
        <begin position="884"/>
        <end position="968"/>
    </location>
</feature>
<reference evidence="2" key="1">
    <citation type="journal article" date="2021" name="Mol. Ecol. Resour.">
        <title>Phylogenomic analyses of the genus Drosophila reveals genomic signals of climate adaptation.</title>
        <authorList>
            <person name="Li F."/>
            <person name="Rane R.V."/>
            <person name="Luria V."/>
            <person name="Xiong Z."/>
            <person name="Chen J."/>
            <person name="Li Z."/>
            <person name="Catullo R.A."/>
            <person name="Griffin P.C."/>
            <person name="Schiffer M."/>
            <person name="Pearce S."/>
            <person name="Lee S.F."/>
            <person name="McElroy K."/>
            <person name="Stocker A."/>
            <person name="Shirriffs J."/>
            <person name="Cockerell F."/>
            <person name="Coppin C."/>
            <person name="Sgro C.M."/>
            <person name="Karger A."/>
            <person name="Cain J.W."/>
            <person name="Weber J.A."/>
            <person name="Santpere G."/>
            <person name="Kirschner M.W."/>
            <person name="Hoffmann A.A."/>
            <person name="Oakeshott J.G."/>
            <person name="Zhang G."/>
        </authorList>
    </citation>
    <scope>NUCLEOTIDE SEQUENCE</scope>
    <source>
        <strain evidence="2">BGI-SZ-2011g</strain>
    </source>
</reference>
<name>A0AAD4JTF9_9MUSC</name>
<feature type="region of interest" description="Disordered" evidence="1">
    <location>
        <begin position="663"/>
        <end position="761"/>
    </location>
</feature>
<dbReference type="InterPro" id="IPR024855">
    <property type="entry name" value="UNC79"/>
</dbReference>